<proteinExistence type="predicted"/>
<keyword evidence="5" id="KW-0460">Magnesium</keyword>
<feature type="compositionally biased region" description="Low complexity" evidence="7">
    <location>
        <begin position="642"/>
        <end position="668"/>
    </location>
</feature>
<feature type="region of interest" description="Disordered" evidence="7">
    <location>
        <begin position="638"/>
        <end position="673"/>
    </location>
</feature>
<evidence type="ECO:0000259" key="9">
    <source>
        <dbReference type="Pfam" id="PF08335"/>
    </source>
</evidence>
<evidence type="ECO:0000313" key="10">
    <source>
        <dbReference type="EMBL" id="GIH09359.1"/>
    </source>
</evidence>
<feature type="domain" description="Glutamate-ammonia ligase adenylyltransferase repeated" evidence="8">
    <location>
        <begin position="547"/>
        <end position="630"/>
    </location>
</feature>
<comment type="caution">
    <text evidence="10">The sequence shown here is derived from an EMBL/GenBank/DDBJ whole genome shotgun (WGS) entry which is preliminary data.</text>
</comment>
<evidence type="ECO:0000313" key="11">
    <source>
        <dbReference type="Proteomes" id="UP000612899"/>
    </source>
</evidence>
<dbReference type="SUPFAM" id="SSF81593">
    <property type="entry name" value="Nucleotidyltransferase substrate binding subunit/domain"/>
    <property type="match status" value="2"/>
</dbReference>
<keyword evidence="4" id="KW-0067">ATP-binding</keyword>
<evidence type="ECO:0000256" key="6">
    <source>
        <dbReference type="ARBA" id="ARBA00023268"/>
    </source>
</evidence>
<evidence type="ECO:0000256" key="5">
    <source>
        <dbReference type="ARBA" id="ARBA00022842"/>
    </source>
</evidence>
<feature type="domain" description="Glutamate-ammonia ligase adenylyltransferase repeated" evidence="8">
    <location>
        <begin position="118"/>
        <end position="280"/>
    </location>
</feature>
<dbReference type="SUPFAM" id="SSF81301">
    <property type="entry name" value="Nucleotidyltransferase"/>
    <property type="match status" value="2"/>
</dbReference>
<reference evidence="10" key="1">
    <citation type="submission" date="2021-01" db="EMBL/GenBank/DDBJ databases">
        <title>Whole genome shotgun sequence of Rhizocola hellebori NBRC 109834.</title>
        <authorList>
            <person name="Komaki H."/>
            <person name="Tamura T."/>
        </authorList>
    </citation>
    <scope>NUCLEOTIDE SEQUENCE</scope>
    <source>
        <strain evidence="10">NBRC 109834</strain>
    </source>
</reference>
<dbReference type="Pfam" id="PF08335">
    <property type="entry name" value="GlnD_UR_UTase"/>
    <property type="match status" value="2"/>
</dbReference>
<keyword evidence="11" id="KW-1185">Reference proteome</keyword>
<keyword evidence="6" id="KW-0511">Multifunctional enzyme</keyword>
<feature type="domain" description="PII-uridylyltransferase/Glutamine-synthetase adenylyltransferase" evidence="9">
    <location>
        <begin position="304"/>
        <end position="441"/>
    </location>
</feature>
<dbReference type="InterPro" id="IPR043519">
    <property type="entry name" value="NT_sf"/>
</dbReference>
<organism evidence="10 11">
    <name type="scientific">Rhizocola hellebori</name>
    <dbReference type="NCBI Taxonomy" id="1392758"/>
    <lineage>
        <taxon>Bacteria</taxon>
        <taxon>Bacillati</taxon>
        <taxon>Actinomycetota</taxon>
        <taxon>Actinomycetes</taxon>
        <taxon>Micromonosporales</taxon>
        <taxon>Micromonosporaceae</taxon>
        <taxon>Rhizocola</taxon>
    </lineage>
</organism>
<dbReference type="InterPro" id="IPR023057">
    <property type="entry name" value="GlnE"/>
</dbReference>
<dbReference type="Gene3D" id="1.20.120.1510">
    <property type="match status" value="1"/>
</dbReference>
<protein>
    <submittedName>
        <fullName evidence="10">Glutamate-ammonia-ligase adenylyltransferase</fullName>
    </submittedName>
</protein>
<feature type="domain" description="Glutamate-ammonia ligase adenylyltransferase repeated" evidence="8">
    <location>
        <begin position="675"/>
        <end position="815"/>
    </location>
</feature>
<dbReference type="RefSeq" id="WP_203913094.1">
    <property type="nucleotide sequence ID" value="NZ_BONY01000066.1"/>
</dbReference>
<keyword evidence="3" id="KW-0547">Nucleotide-binding</keyword>
<evidence type="ECO:0000256" key="4">
    <source>
        <dbReference type="ARBA" id="ARBA00022840"/>
    </source>
</evidence>
<dbReference type="PANTHER" id="PTHR30621">
    <property type="entry name" value="GLUTAMINE SYNTHETASE ADENYLYLTRANSFERASE"/>
    <property type="match status" value="1"/>
</dbReference>
<evidence type="ECO:0000256" key="1">
    <source>
        <dbReference type="ARBA" id="ARBA00022679"/>
    </source>
</evidence>
<dbReference type="GO" id="GO:0005524">
    <property type="term" value="F:ATP binding"/>
    <property type="evidence" value="ECO:0007669"/>
    <property type="project" value="UniProtKB-KW"/>
</dbReference>
<dbReference type="InterPro" id="IPR005190">
    <property type="entry name" value="GlnE_rpt_dom"/>
</dbReference>
<keyword evidence="2 10" id="KW-0548">Nucleotidyltransferase</keyword>
<dbReference type="CDD" id="cd05401">
    <property type="entry name" value="NT_GlnE_GlnD_like"/>
    <property type="match status" value="2"/>
</dbReference>
<dbReference type="PANTHER" id="PTHR30621:SF0">
    <property type="entry name" value="BIFUNCTIONAL GLUTAMINE SYNTHETASE ADENYLYLTRANSFERASE_ADENYLYL-REMOVING ENZYME"/>
    <property type="match status" value="1"/>
</dbReference>
<name>A0A8J3QEH1_9ACTN</name>
<feature type="domain" description="PII-uridylyltransferase/Glutamine-synthetase adenylyltransferase" evidence="9">
    <location>
        <begin position="842"/>
        <end position="951"/>
    </location>
</feature>
<dbReference type="EMBL" id="BONY01000066">
    <property type="protein sequence ID" value="GIH09359.1"/>
    <property type="molecule type" value="Genomic_DNA"/>
</dbReference>
<keyword evidence="1" id="KW-0808">Transferase</keyword>
<gene>
    <name evidence="10" type="primary">glnE</name>
    <name evidence="10" type="ORF">Rhe02_74260</name>
</gene>
<dbReference type="Proteomes" id="UP000612899">
    <property type="component" value="Unassembled WGS sequence"/>
</dbReference>
<dbReference type="GO" id="GO:0000820">
    <property type="term" value="P:regulation of glutamine family amino acid metabolic process"/>
    <property type="evidence" value="ECO:0007669"/>
    <property type="project" value="TreeGrafter"/>
</dbReference>
<evidence type="ECO:0000256" key="7">
    <source>
        <dbReference type="SAM" id="MobiDB-lite"/>
    </source>
</evidence>
<dbReference type="GO" id="GO:0005829">
    <property type="term" value="C:cytosol"/>
    <property type="evidence" value="ECO:0007669"/>
    <property type="project" value="TreeGrafter"/>
</dbReference>
<evidence type="ECO:0000259" key="8">
    <source>
        <dbReference type="Pfam" id="PF03710"/>
    </source>
</evidence>
<sequence>MAGIGRLARYGLTQPCPQDLPLWDLASQRPLDEEAALILEQIGRAADPDLALRQLHRLYERDPSVLAEIGGKEDLRIRLLTVLGASSALGDQLAAVAKGWQALTHTIPPRYEVHSGLTDVAALRAGYQRGLLRIAAWDLADDADIEAVMTEITALADATLRAAYRLALTRVPSAPRLAVIAMGKCGGAELNYVSDVDVIFVAAEDEDLSTGTGVAAALMEICGQVAWPVDAALRPEGGRGPLVRTLTSHRVYYQRWARTWEFQALLKARPVAGDAGLGKAWLAGLQPLIWRAAERPEAVEDVRSMRRKIVDQIPPNEVDREIKRGPGGLRDIEFAVQLLQLVHGRADDNLRSGNTLTALRELVAGGYVGRQDGKALEEAYRFLRRVEHALQLQRLLRTHTVPVAPAAVRWLARALGLNETSFRSVWVAHAAEVRRLHAKLLYRPLLAAVAKVPADGLSLRPDAAQRRLELLGFADPRGALRHIEALTAGVSRTAAIQRTLLPVLLAEFADSPDPDAALLAYRQVSEALGTTPWYLRLLRDEGPVALRLAQVLDSGRYLTDLLTRDPEALRLLADDAELRPRTAQSLVDGMTAAAARQTDPAAAVAAIRALRRRELFRIGSADVLGLLDVSTDPLFPAQQGSAAVPPKGGTAKAAAPARAAGQSAAVPPSEGGKAAVGQALSDLTDATLAAALTVARAAVQAPEDMRFAIIGMGRLGGAEMSYPSDADVLFVFDGGTDAAALAVAEQLRTLLAAPAPDPPLGVDADLRPEGRQGPLVRSIAAFQRYYARWSQVWEAQALLRARPVAGSESLGAEFVKLADSVRYPPEGLKREQITEIRRIKARVENERLPRGADPLTHVKLGRGGLADVEWTVQLWQLRHGHAHPDLRQTRTLFVLRAALRAGLVEEADARMLSEAWVLCSKVRNALTLIRGRASDQLPRHGRELAGVARLIAPGVEPGEFLDDYLKVTRRARGAVERYFLS</sequence>
<dbReference type="AlphaFoldDB" id="A0A8J3QEH1"/>
<dbReference type="Gene3D" id="3.30.460.10">
    <property type="entry name" value="Beta Polymerase, domain 2"/>
    <property type="match status" value="2"/>
</dbReference>
<accession>A0A8J3QEH1</accession>
<dbReference type="Pfam" id="PF03710">
    <property type="entry name" value="GlnE"/>
    <property type="match status" value="3"/>
</dbReference>
<evidence type="ECO:0000256" key="2">
    <source>
        <dbReference type="ARBA" id="ARBA00022695"/>
    </source>
</evidence>
<dbReference type="InterPro" id="IPR013546">
    <property type="entry name" value="PII_UdlTrfase/GS_AdlTrfase"/>
</dbReference>
<dbReference type="GO" id="GO:0008882">
    <property type="term" value="F:[glutamate-ammonia-ligase] adenylyltransferase activity"/>
    <property type="evidence" value="ECO:0007669"/>
    <property type="project" value="InterPro"/>
</dbReference>
<evidence type="ECO:0000256" key="3">
    <source>
        <dbReference type="ARBA" id="ARBA00022741"/>
    </source>
</evidence>
<dbReference type="NCBIfam" id="NF010707">
    <property type="entry name" value="PRK14109.1"/>
    <property type="match status" value="1"/>
</dbReference>
<dbReference type="Gene3D" id="1.20.120.330">
    <property type="entry name" value="Nucleotidyltransferases domain 2"/>
    <property type="match status" value="2"/>
</dbReference>